<protein>
    <submittedName>
        <fullName evidence="2">Putative ovule protein</fullName>
    </submittedName>
</protein>
<proteinExistence type="predicted"/>
<feature type="transmembrane region" description="Helical" evidence="1">
    <location>
        <begin position="38"/>
        <end position="62"/>
    </location>
</feature>
<keyword evidence="1" id="KW-1133">Transmembrane helix</keyword>
<dbReference type="EMBL" id="GEDG01041038">
    <property type="protein sequence ID" value="JAP06514.1"/>
    <property type="molecule type" value="Transcribed_RNA"/>
</dbReference>
<reference evidence="2" key="1">
    <citation type="submission" date="2015-12" db="EMBL/GenBank/DDBJ databases">
        <title>Gene expression during late stages of embryo sac development: a critical building block for successful pollen-pistil interactions.</title>
        <authorList>
            <person name="Liu Y."/>
            <person name="Joly V."/>
            <person name="Sabar M."/>
            <person name="Matton D.P."/>
        </authorList>
    </citation>
    <scope>NUCLEOTIDE SEQUENCE</scope>
</reference>
<keyword evidence="1" id="KW-0472">Membrane</keyword>
<dbReference type="AlphaFoldDB" id="A0A0V0GE97"/>
<organism evidence="2">
    <name type="scientific">Solanum chacoense</name>
    <name type="common">Chaco potato</name>
    <dbReference type="NCBI Taxonomy" id="4108"/>
    <lineage>
        <taxon>Eukaryota</taxon>
        <taxon>Viridiplantae</taxon>
        <taxon>Streptophyta</taxon>
        <taxon>Embryophyta</taxon>
        <taxon>Tracheophyta</taxon>
        <taxon>Spermatophyta</taxon>
        <taxon>Magnoliopsida</taxon>
        <taxon>eudicotyledons</taxon>
        <taxon>Gunneridae</taxon>
        <taxon>Pentapetalae</taxon>
        <taxon>asterids</taxon>
        <taxon>lamiids</taxon>
        <taxon>Solanales</taxon>
        <taxon>Solanaceae</taxon>
        <taxon>Solanoideae</taxon>
        <taxon>Solaneae</taxon>
        <taxon>Solanum</taxon>
    </lineage>
</organism>
<accession>A0A0V0GE97</accession>
<evidence type="ECO:0000256" key="1">
    <source>
        <dbReference type="SAM" id="Phobius"/>
    </source>
</evidence>
<evidence type="ECO:0000313" key="2">
    <source>
        <dbReference type="EMBL" id="JAP06514.1"/>
    </source>
</evidence>
<keyword evidence="1" id="KW-0812">Transmembrane</keyword>
<sequence length="67" mass="7718">VYELPLKLNSNTHGKLKNALKIPYYKTRRGDHISQPDICFCIVITSIADEGMIIFSGLWFYLEKSIN</sequence>
<feature type="non-terminal residue" evidence="2">
    <location>
        <position position="1"/>
    </location>
</feature>
<name>A0A0V0GE97_SOLCH</name>